<dbReference type="EMBL" id="HBUE01013043">
    <property type="protein sequence ID" value="CAG6449349.1"/>
    <property type="molecule type" value="Transcribed_RNA"/>
</dbReference>
<dbReference type="EMBL" id="HBUE01013045">
    <property type="protein sequence ID" value="CAG6449350.1"/>
    <property type="molecule type" value="Transcribed_RNA"/>
</dbReference>
<name>A0A8D8EW14_CULPI</name>
<dbReference type="EMBL" id="HBUE01013048">
    <property type="protein sequence ID" value="CAG6449353.1"/>
    <property type="molecule type" value="Transcribed_RNA"/>
</dbReference>
<protein>
    <submittedName>
        <fullName evidence="1">(northern house mosquito) hypothetical protein</fullName>
    </submittedName>
</protein>
<accession>A0A8D8EW14</accession>
<sequence>MIIEIHDALCTRETQVSLILLLRDPLVQEHPGGDCTKHHFCPAACPPPLYLFLCAEPGSQTDEWFHSFSSSLTWFSTPRTTQQEELFNGGIQCVWKRKRANRKLNTRTSVRTQPDTSRPNES</sequence>
<dbReference type="EMBL" id="HBUE01013049">
    <property type="protein sequence ID" value="CAG6449355.1"/>
    <property type="molecule type" value="Transcribed_RNA"/>
</dbReference>
<dbReference type="EMBL" id="HBUE01013042">
    <property type="protein sequence ID" value="CAG6449348.1"/>
    <property type="molecule type" value="Transcribed_RNA"/>
</dbReference>
<evidence type="ECO:0000313" key="1">
    <source>
        <dbReference type="EMBL" id="CAG6449351.1"/>
    </source>
</evidence>
<proteinExistence type="predicted"/>
<dbReference type="EMBL" id="HBUE01013041">
    <property type="protein sequence ID" value="CAG6449347.1"/>
    <property type="molecule type" value="Transcribed_RNA"/>
</dbReference>
<dbReference type="AlphaFoldDB" id="A0A8D8EW14"/>
<organism evidence="1">
    <name type="scientific">Culex pipiens</name>
    <name type="common">House mosquito</name>
    <dbReference type="NCBI Taxonomy" id="7175"/>
    <lineage>
        <taxon>Eukaryota</taxon>
        <taxon>Metazoa</taxon>
        <taxon>Ecdysozoa</taxon>
        <taxon>Arthropoda</taxon>
        <taxon>Hexapoda</taxon>
        <taxon>Insecta</taxon>
        <taxon>Pterygota</taxon>
        <taxon>Neoptera</taxon>
        <taxon>Endopterygota</taxon>
        <taxon>Diptera</taxon>
        <taxon>Nematocera</taxon>
        <taxon>Culicoidea</taxon>
        <taxon>Culicidae</taxon>
        <taxon>Culicinae</taxon>
        <taxon>Culicini</taxon>
        <taxon>Culex</taxon>
        <taxon>Culex</taxon>
    </lineage>
</organism>
<dbReference type="EMBL" id="HBUE01013046">
    <property type="protein sequence ID" value="CAG6449351.1"/>
    <property type="molecule type" value="Transcribed_RNA"/>
</dbReference>
<reference evidence="1" key="1">
    <citation type="submission" date="2021-05" db="EMBL/GenBank/DDBJ databases">
        <authorList>
            <person name="Alioto T."/>
            <person name="Alioto T."/>
            <person name="Gomez Garrido J."/>
        </authorList>
    </citation>
    <scope>NUCLEOTIDE SEQUENCE</scope>
</reference>